<dbReference type="Proteomes" id="UP000008143">
    <property type="component" value="Chromosome 4"/>
</dbReference>
<dbReference type="CDD" id="cd04722">
    <property type="entry name" value="TIM_phosphate_binding"/>
    <property type="match status" value="1"/>
</dbReference>
<evidence type="ECO:0000313" key="3">
    <source>
        <dbReference type="Ensembl" id="ENSXETP00000054400"/>
    </source>
</evidence>
<dbReference type="OrthoDB" id="10045006at2759"/>
<feature type="region of interest" description="Disordered" evidence="2">
    <location>
        <begin position="1"/>
        <end position="30"/>
    </location>
</feature>
<sequence>MTSSPLKLRPSKKLQMQTKAGLPTTSRAGYKHKQCRHRQEGAGRSKFGGVWKELRGGHPEVGRATWFAEAGCKQEVPGNWGDRLLTMKFLQLFGTVKPIVIGMVHVKALPGTPGSRLPVAQIIEEACHEAEIYKNAGIDGIMVENMHDIPYTFNTGPEITATMATICTAVKQACPHLPLGVQILSCANNQALAVALAAGLDFIRAEGYVFSHVADEGFVNACAGDLLRYRKAIGAEHIQIFADIKKKHSSHAVTADMSVSETAKAAEFFLADGLILTGTSTGQEADQRDLKECGQSVRIPVLIGSGVTLGNMEKYIDANGFIIGSYFKKDGHWSNSVVYDKVSSFMDKVKKLRK</sequence>
<evidence type="ECO:0000313" key="6">
    <source>
        <dbReference type="Xenbase" id="XB-GENE-5931223"/>
    </source>
</evidence>
<accession>F7CA63</accession>
<keyword evidence="4" id="KW-1185">Reference proteome</keyword>
<dbReference type="NCBIfam" id="TIGR00259">
    <property type="entry name" value="thylakoid_BtpA"/>
    <property type="match status" value="1"/>
</dbReference>
<name>F7CA63_XENTR</name>
<reference evidence="5" key="3">
    <citation type="submission" date="2025-04" db="UniProtKB">
        <authorList>
            <consortium name="RefSeq"/>
        </authorList>
    </citation>
    <scope>IDENTIFICATION</scope>
    <source>
        <strain evidence="5">Nigerian</strain>
        <tissue evidence="5">Liver and blood</tissue>
    </source>
</reference>
<dbReference type="Ensembl" id="ENSXETT00000054399">
    <property type="protein sequence ID" value="ENSXETP00000054400"/>
    <property type="gene ID" value="ENSXETG00000025560"/>
</dbReference>
<comment type="similarity">
    <text evidence="1">Belongs to the BtpA family.</text>
</comment>
<proteinExistence type="inferred from homology"/>
<evidence type="ECO:0000256" key="2">
    <source>
        <dbReference type="SAM" id="MobiDB-lite"/>
    </source>
</evidence>
<dbReference type="SUPFAM" id="SSF51366">
    <property type="entry name" value="Ribulose-phoshate binding barrel"/>
    <property type="match status" value="1"/>
</dbReference>
<organism evidence="3">
    <name type="scientific">Xenopus tropicalis</name>
    <name type="common">Western clawed frog</name>
    <name type="synonym">Silurana tropicalis</name>
    <dbReference type="NCBI Taxonomy" id="8364"/>
    <lineage>
        <taxon>Eukaryota</taxon>
        <taxon>Metazoa</taxon>
        <taxon>Chordata</taxon>
        <taxon>Craniata</taxon>
        <taxon>Vertebrata</taxon>
        <taxon>Euteleostomi</taxon>
        <taxon>Amphibia</taxon>
        <taxon>Batrachia</taxon>
        <taxon>Anura</taxon>
        <taxon>Pipoidea</taxon>
        <taxon>Pipidae</taxon>
        <taxon>Xenopodinae</taxon>
        <taxon>Xenopus</taxon>
        <taxon>Silurana</taxon>
    </lineage>
</organism>
<evidence type="ECO:0000313" key="4">
    <source>
        <dbReference type="Proteomes" id="UP000008143"/>
    </source>
</evidence>
<reference evidence="3" key="1">
    <citation type="journal article" date="2010" name="Science">
        <title>The genome of the Western clawed frog Xenopus tropicalis.</title>
        <authorList>
            <person name="Hellsten U."/>
            <person name="Harland R.M."/>
            <person name="Gilchrist M.J."/>
            <person name="Hendrix D."/>
            <person name="Jurka J."/>
            <person name="Kapitonov V."/>
            <person name="Ovcharenko I."/>
            <person name="Putnam N.H."/>
            <person name="Shu S."/>
            <person name="Taher L."/>
            <person name="Blitz I.L."/>
            <person name="Blumberg B."/>
            <person name="Dichmann D.S."/>
            <person name="Dubchak I."/>
            <person name="Amaya E."/>
            <person name="Detter J.C."/>
            <person name="Fletcher R."/>
            <person name="Gerhard D.S."/>
            <person name="Goodstein D."/>
            <person name="Graves T."/>
            <person name="Grigoriev I.V."/>
            <person name="Grimwood J."/>
            <person name="Kawashima T."/>
            <person name="Lindquist E."/>
            <person name="Lucas S.M."/>
            <person name="Mead P.E."/>
            <person name="Mitros T."/>
            <person name="Ogino H."/>
            <person name="Ohta Y."/>
            <person name="Poliakov A.V."/>
            <person name="Pollet N."/>
            <person name="Robert J."/>
            <person name="Salamov A."/>
            <person name="Sater A.K."/>
            <person name="Schmutz J."/>
            <person name="Terry A."/>
            <person name="Vize P.D."/>
            <person name="Warren W.C."/>
            <person name="Wells D."/>
            <person name="Wills A."/>
            <person name="Wilson R.K."/>
            <person name="Zimmerman L.B."/>
            <person name="Zorn A.M."/>
            <person name="Grainger R."/>
            <person name="Grammer T."/>
            <person name="Khokha M.K."/>
            <person name="Richardson P.M."/>
            <person name="Rokhsar D.S."/>
        </authorList>
    </citation>
    <scope>NUCLEOTIDE SEQUENCE [LARGE SCALE GENOMIC DNA]</scope>
    <source>
        <strain evidence="3">Nigerian</strain>
    </source>
</reference>
<dbReference type="Xenbase" id="XB-GENE-5931223">
    <property type="gene designation" value="XB5931222"/>
</dbReference>
<dbReference type="eggNOG" id="ENOG502QUBS">
    <property type="taxonomic scope" value="Eukaryota"/>
</dbReference>
<dbReference type="InterPro" id="IPR011060">
    <property type="entry name" value="RibuloseP-bd_barrel"/>
</dbReference>
<protein>
    <submittedName>
        <fullName evidence="3">Uncharacterized XB5931222</fullName>
    </submittedName>
    <submittedName>
        <fullName evidence="5">Uncharacterized protein LOC549154 isoform X1</fullName>
    </submittedName>
</protein>
<dbReference type="InterPro" id="IPR005137">
    <property type="entry name" value="BtpA"/>
</dbReference>
<feature type="compositionally biased region" description="Polar residues" evidence="2">
    <location>
        <begin position="14"/>
        <end position="27"/>
    </location>
</feature>
<gene>
    <name evidence="6" type="primary">XB5931222</name>
    <name evidence="5" type="synonym">LOC549154</name>
    <name evidence="3" type="synonym">XB5931222 [provisional]</name>
</gene>
<dbReference type="PANTHER" id="PTHR21381">
    <property type="entry name" value="ZGC:162297"/>
    <property type="match status" value="1"/>
</dbReference>
<dbReference type="AGR" id="Xenbase:XB-GENE-5931223"/>
<dbReference type="HOGENOM" id="CLU_138913_0_0_1"/>
<reference evidence="3" key="2">
    <citation type="submission" date="2011-06" db="UniProtKB">
        <authorList>
            <consortium name="Ensembl"/>
        </authorList>
    </citation>
    <scope>IDENTIFICATION</scope>
</reference>
<dbReference type="GeneTree" id="ENSGT00390000006020"/>
<dbReference type="OMA" id="ENFFDAP"/>
<evidence type="ECO:0000256" key="1">
    <source>
        <dbReference type="ARBA" id="ARBA00006007"/>
    </source>
</evidence>
<evidence type="ECO:0000313" key="5">
    <source>
        <dbReference type="RefSeq" id="XP_017948535.2"/>
    </source>
</evidence>
<dbReference type="PANTHER" id="PTHR21381:SF3">
    <property type="entry name" value="SGC REGION PROTEIN SGCQ-RELATED"/>
    <property type="match status" value="1"/>
</dbReference>
<dbReference type="Pfam" id="PF03437">
    <property type="entry name" value="BtpA"/>
    <property type="match status" value="1"/>
</dbReference>
<dbReference type="Bgee" id="ENSXETG00000025560">
    <property type="expression patterns" value="Expressed in skeletal muscle tissue and 14 other cell types or tissues"/>
</dbReference>
<dbReference type="RefSeq" id="XP_017948535.2">
    <property type="nucleotide sequence ID" value="XM_018093046.2"/>
</dbReference>
<dbReference type="AlphaFoldDB" id="F7CA63"/>